<dbReference type="EMBL" id="CP092863">
    <property type="protein sequence ID" value="UYV60585.1"/>
    <property type="molecule type" value="Genomic_DNA"/>
</dbReference>
<sequence>MDEKNPHKECVDEKNLHRECMDEQNLHRECRDGKDPHKTRMDEKLTKRLNERVRSDLHDLKMTILIWKKKKDPDATQRQGSMKIQHKLKSNSQNHLESLNQPLSIA</sequence>
<feature type="region of interest" description="Disordered" evidence="1">
    <location>
        <begin position="71"/>
        <end position="106"/>
    </location>
</feature>
<evidence type="ECO:0000313" key="3">
    <source>
        <dbReference type="Proteomes" id="UP001235939"/>
    </source>
</evidence>
<organism evidence="2 3">
    <name type="scientific">Cordylochernes scorpioides</name>
    <dbReference type="NCBI Taxonomy" id="51811"/>
    <lineage>
        <taxon>Eukaryota</taxon>
        <taxon>Metazoa</taxon>
        <taxon>Ecdysozoa</taxon>
        <taxon>Arthropoda</taxon>
        <taxon>Chelicerata</taxon>
        <taxon>Arachnida</taxon>
        <taxon>Pseudoscorpiones</taxon>
        <taxon>Cheliferoidea</taxon>
        <taxon>Chernetidae</taxon>
        <taxon>Cordylochernes</taxon>
    </lineage>
</organism>
<reference evidence="2 3" key="1">
    <citation type="submission" date="2022-01" db="EMBL/GenBank/DDBJ databases">
        <title>A chromosomal length assembly of Cordylochernes scorpioides.</title>
        <authorList>
            <person name="Zeh D."/>
            <person name="Zeh J."/>
        </authorList>
    </citation>
    <scope>NUCLEOTIDE SEQUENCE [LARGE SCALE GENOMIC DNA]</scope>
    <source>
        <strain evidence="2">IN4F17</strain>
        <tissue evidence="2">Whole Body</tissue>
    </source>
</reference>
<feature type="compositionally biased region" description="Polar residues" evidence="1">
    <location>
        <begin position="90"/>
        <end position="106"/>
    </location>
</feature>
<evidence type="ECO:0000256" key="1">
    <source>
        <dbReference type="SAM" id="MobiDB-lite"/>
    </source>
</evidence>
<gene>
    <name evidence="2" type="ORF">LAZ67_1001595</name>
</gene>
<dbReference type="Proteomes" id="UP001235939">
    <property type="component" value="Chromosome 01"/>
</dbReference>
<protein>
    <submittedName>
        <fullName evidence="2">Uncharacterized protein</fullName>
    </submittedName>
</protein>
<accession>A0ABY6K083</accession>
<proteinExistence type="predicted"/>
<name>A0ABY6K083_9ARAC</name>
<evidence type="ECO:0000313" key="2">
    <source>
        <dbReference type="EMBL" id="UYV60585.1"/>
    </source>
</evidence>
<keyword evidence="3" id="KW-1185">Reference proteome</keyword>